<feature type="region of interest" description="Disordered" evidence="8">
    <location>
        <begin position="1"/>
        <end position="24"/>
    </location>
</feature>
<feature type="region of interest" description="Disordered" evidence="8">
    <location>
        <begin position="216"/>
        <end position="235"/>
    </location>
</feature>
<dbReference type="Pfam" id="PF07962">
    <property type="entry name" value="Swi3"/>
    <property type="match status" value="1"/>
</dbReference>
<organism evidence="10 11">
    <name type="scientific">Discina gigas</name>
    <dbReference type="NCBI Taxonomy" id="1032678"/>
    <lineage>
        <taxon>Eukaryota</taxon>
        <taxon>Fungi</taxon>
        <taxon>Dikarya</taxon>
        <taxon>Ascomycota</taxon>
        <taxon>Pezizomycotina</taxon>
        <taxon>Pezizomycetes</taxon>
        <taxon>Pezizales</taxon>
        <taxon>Discinaceae</taxon>
        <taxon>Discina</taxon>
    </lineage>
</organism>
<sequence>MPTTDFDSLGGLGGDYMDDDDDLRDYDAEIPDIDTTLKALAPPEDSKKDTLGIDEEVKIKKKRIVVKLDEARLLSNLGVPKLRQEAPKKLKFRGKGHEYRDTARLLSYYQFWADDLYKKAKFRDTLQIIEKLGHSKSMREQRLSWIEETKGRDKILRAGSPGDENPGADATGELQKDERAPEGDQNDDELYSLPQPPTVNTDGSVEARVGSTGALFLPHEDDTSDEDFGAGPNDDELDALMDVETAAGLADASANSAVVQEKNMNKSTVAATATRADDFEDEMEAMAGFGPDW</sequence>
<evidence type="ECO:0000256" key="5">
    <source>
        <dbReference type="ARBA" id="ARBA00023242"/>
    </source>
</evidence>
<dbReference type="PANTHER" id="PTHR13220">
    <property type="entry name" value="TIMELESS INTERACTING-RELATED"/>
    <property type="match status" value="1"/>
</dbReference>
<dbReference type="PANTHER" id="PTHR13220:SF11">
    <property type="entry name" value="TIMELESS-INTERACTING PROTEIN"/>
    <property type="match status" value="1"/>
</dbReference>
<dbReference type="InterPro" id="IPR040038">
    <property type="entry name" value="TIPIN/Csm3/Swi3"/>
</dbReference>
<comment type="similarity">
    <text evidence="2 7">Belongs to the CSM3 family.</text>
</comment>
<dbReference type="EMBL" id="JBBBZM010000121">
    <property type="protein sequence ID" value="KAL0633556.1"/>
    <property type="molecule type" value="Genomic_DNA"/>
</dbReference>
<comment type="function">
    <text evidence="7">Plays an important role in the control of DNA replication and the maintenance of replication fork stability.</text>
</comment>
<gene>
    <name evidence="10" type="primary">CSM3</name>
    <name evidence="10" type="ORF">Q9L58_007516</name>
</gene>
<evidence type="ECO:0000313" key="11">
    <source>
        <dbReference type="Proteomes" id="UP001447188"/>
    </source>
</evidence>
<comment type="caution">
    <text evidence="10">The sequence shown here is derived from an EMBL/GenBank/DDBJ whole genome shotgun (WGS) entry which is preliminary data.</text>
</comment>
<evidence type="ECO:0000256" key="4">
    <source>
        <dbReference type="ARBA" id="ARBA00022880"/>
    </source>
</evidence>
<reference evidence="10 11" key="1">
    <citation type="submission" date="2024-02" db="EMBL/GenBank/DDBJ databases">
        <title>Discinaceae phylogenomics.</title>
        <authorList>
            <person name="Dirks A.C."/>
            <person name="James T.Y."/>
        </authorList>
    </citation>
    <scope>NUCLEOTIDE SEQUENCE [LARGE SCALE GENOMIC DNA]</scope>
    <source>
        <strain evidence="10 11">ACD0624</strain>
    </source>
</reference>
<evidence type="ECO:0000256" key="1">
    <source>
        <dbReference type="ARBA" id="ARBA00004123"/>
    </source>
</evidence>
<evidence type="ECO:0000256" key="6">
    <source>
        <dbReference type="ARBA" id="ARBA00023306"/>
    </source>
</evidence>
<evidence type="ECO:0000256" key="7">
    <source>
        <dbReference type="RuleBase" id="RU366049"/>
    </source>
</evidence>
<comment type="subcellular location">
    <subcellularLocation>
        <location evidence="1 7">Nucleus</location>
    </subcellularLocation>
</comment>
<keyword evidence="3 7" id="KW-0227">DNA damage</keyword>
<name>A0ABR3GCK3_9PEZI</name>
<keyword evidence="6 7" id="KW-0131">Cell cycle</keyword>
<evidence type="ECO:0000256" key="2">
    <source>
        <dbReference type="ARBA" id="ARBA00006075"/>
    </source>
</evidence>
<feature type="compositionally biased region" description="Acidic residues" evidence="8">
    <location>
        <begin position="222"/>
        <end position="235"/>
    </location>
</feature>
<evidence type="ECO:0000313" key="10">
    <source>
        <dbReference type="EMBL" id="KAL0633556.1"/>
    </source>
</evidence>
<keyword evidence="5 7" id="KW-0539">Nucleus</keyword>
<evidence type="ECO:0000259" key="9">
    <source>
        <dbReference type="Pfam" id="PF07962"/>
    </source>
</evidence>
<evidence type="ECO:0000256" key="8">
    <source>
        <dbReference type="SAM" id="MobiDB-lite"/>
    </source>
</evidence>
<feature type="domain" description="Chromosome segregation in meiosis protein 3" evidence="9">
    <location>
        <begin position="67"/>
        <end position="149"/>
    </location>
</feature>
<accession>A0ABR3GCK3</accession>
<feature type="region of interest" description="Disordered" evidence="8">
    <location>
        <begin position="153"/>
        <end position="205"/>
    </location>
</feature>
<keyword evidence="4" id="KW-0236">DNA replication inhibitor</keyword>
<dbReference type="Proteomes" id="UP001447188">
    <property type="component" value="Unassembled WGS sequence"/>
</dbReference>
<keyword evidence="11" id="KW-1185">Reference proteome</keyword>
<proteinExistence type="inferred from homology"/>
<dbReference type="InterPro" id="IPR012923">
    <property type="entry name" value="Csm3"/>
</dbReference>
<evidence type="ECO:0000256" key="3">
    <source>
        <dbReference type="ARBA" id="ARBA00022763"/>
    </source>
</evidence>
<protein>
    <recommendedName>
        <fullName evidence="7">Chromosome segregation in meiosis protein</fullName>
    </recommendedName>
</protein>